<dbReference type="STRING" id="1802319.A2928_01780"/>
<dbReference type="GO" id="GO:0044038">
    <property type="term" value="P:cell wall macromolecule biosynthetic process"/>
    <property type="evidence" value="ECO:0007669"/>
    <property type="project" value="TreeGrafter"/>
</dbReference>
<evidence type="ECO:0000256" key="4">
    <source>
        <dbReference type="ARBA" id="ARBA00022989"/>
    </source>
</evidence>
<sequence>MLVPLDIMKVLVPTAISFVIGIGISSILTPYLYAFKMWKKKAGKKTLDGAATPFFDELHKEKEIGTPRMGGVIIWLSIFFTTLGFYIAGSIFGGVWTKFDFLSRDQTWIPLFTLVVGALVGLVDDYLEVKGGGDHVAGGLSLTKRLFVVMVLALFGALWFFYKLDVVALGLPEAFGGSIYFGWLIIPLFVAVTVFIYSGGVIDGLDGLAGGIFGIMYGAYAVIAFNQDQINLAAFCAVVAGSILAFLWFNIPPARYYMSETGSMALTVTLAVVAFMTDELGGGHGLFVLPIIALLLVLTTVSVMLQIVSKKFRKGKKIFLIAPLHHHFEATGWPSYKVTMRYWVMGVVVAILGIIIALLP</sequence>
<dbReference type="PANTHER" id="PTHR22926">
    <property type="entry name" value="PHOSPHO-N-ACETYLMURAMOYL-PENTAPEPTIDE-TRANSFERASE"/>
    <property type="match status" value="1"/>
</dbReference>
<dbReference type="Pfam" id="PF00953">
    <property type="entry name" value="Glycos_transf_4"/>
    <property type="match status" value="1"/>
</dbReference>
<evidence type="ECO:0000313" key="7">
    <source>
        <dbReference type="EMBL" id="OHA33661.1"/>
    </source>
</evidence>
<accession>A0A1G2NE32</accession>
<dbReference type="PANTHER" id="PTHR22926:SF5">
    <property type="entry name" value="PHOSPHO-N-ACETYLMURAMOYL-PENTAPEPTIDE-TRANSFERASE HOMOLOG"/>
    <property type="match status" value="1"/>
</dbReference>
<dbReference type="InterPro" id="IPR000715">
    <property type="entry name" value="Glycosyl_transferase_4"/>
</dbReference>
<evidence type="ECO:0000313" key="8">
    <source>
        <dbReference type="Proteomes" id="UP000176221"/>
    </source>
</evidence>
<dbReference type="AlphaFoldDB" id="A0A1G2NE32"/>
<evidence type="ECO:0008006" key="9">
    <source>
        <dbReference type="Google" id="ProtNLM"/>
    </source>
</evidence>
<dbReference type="Proteomes" id="UP000176221">
    <property type="component" value="Unassembled WGS sequence"/>
</dbReference>
<dbReference type="GO" id="GO:0016780">
    <property type="term" value="F:phosphotransferase activity, for other substituted phosphate groups"/>
    <property type="evidence" value="ECO:0007669"/>
    <property type="project" value="InterPro"/>
</dbReference>
<feature type="transmembrane region" description="Helical" evidence="6">
    <location>
        <begin position="229"/>
        <end position="249"/>
    </location>
</feature>
<dbReference type="GO" id="GO:0071555">
    <property type="term" value="P:cell wall organization"/>
    <property type="evidence" value="ECO:0007669"/>
    <property type="project" value="TreeGrafter"/>
</dbReference>
<evidence type="ECO:0000256" key="1">
    <source>
        <dbReference type="ARBA" id="ARBA00004141"/>
    </source>
</evidence>
<keyword evidence="5 6" id="KW-0472">Membrane</keyword>
<evidence type="ECO:0000256" key="2">
    <source>
        <dbReference type="ARBA" id="ARBA00022679"/>
    </source>
</evidence>
<protein>
    <recommendedName>
        <fullName evidence="9">Phospho-N-acetylmuramoyl-pentapeptide-transferase</fullName>
    </recommendedName>
</protein>
<dbReference type="GO" id="GO:0005886">
    <property type="term" value="C:plasma membrane"/>
    <property type="evidence" value="ECO:0007669"/>
    <property type="project" value="TreeGrafter"/>
</dbReference>
<feature type="transmembrane region" description="Helical" evidence="6">
    <location>
        <begin position="342"/>
        <end position="359"/>
    </location>
</feature>
<organism evidence="7 8">
    <name type="scientific">Candidatus Taylorbacteria bacterium RIFCSPLOWO2_01_FULL_45_15b</name>
    <dbReference type="NCBI Taxonomy" id="1802319"/>
    <lineage>
        <taxon>Bacteria</taxon>
        <taxon>Candidatus Tayloriibacteriota</taxon>
    </lineage>
</organism>
<feature type="transmembrane region" description="Helical" evidence="6">
    <location>
        <begin position="287"/>
        <end position="308"/>
    </location>
</feature>
<feature type="transmembrane region" description="Helical" evidence="6">
    <location>
        <begin position="204"/>
        <end position="223"/>
    </location>
</feature>
<feature type="transmembrane region" description="Helical" evidence="6">
    <location>
        <begin position="146"/>
        <end position="162"/>
    </location>
</feature>
<evidence type="ECO:0000256" key="6">
    <source>
        <dbReference type="SAM" id="Phobius"/>
    </source>
</evidence>
<feature type="transmembrane region" description="Helical" evidence="6">
    <location>
        <begin position="72"/>
        <end position="96"/>
    </location>
</feature>
<evidence type="ECO:0000256" key="5">
    <source>
        <dbReference type="ARBA" id="ARBA00023136"/>
    </source>
</evidence>
<keyword evidence="3 6" id="KW-0812">Transmembrane</keyword>
<proteinExistence type="predicted"/>
<dbReference type="EMBL" id="MHRX01000028">
    <property type="protein sequence ID" value="OHA33661.1"/>
    <property type="molecule type" value="Genomic_DNA"/>
</dbReference>
<feature type="transmembrane region" description="Helical" evidence="6">
    <location>
        <begin position="174"/>
        <end position="197"/>
    </location>
</feature>
<comment type="caution">
    <text evidence="7">The sequence shown here is derived from an EMBL/GenBank/DDBJ whole genome shotgun (WGS) entry which is preliminary data.</text>
</comment>
<comment type="subcellular location">
    <subcellularLocation>
        <location evidence="1">Membrane</location>
        <topology evidence="1">Multi-pass membrane protein</topology>
    </subcellularLocation>
</comment>
<feature type="transmembrane region" description="Helical" evidence="6">
    <location>
        <begin position="256"/>
        <end position="275"/>
    </location>
</feature>
<keyword evidence="4 6" id="KW-1133">Transmembrane helix</keyword>
<name>A0A1G2NE32_9BACT</name>
<gene>
    <name evidence="7" type="ORF">A2928_01780</name>
</gene>
<evidence type="ECO:0000256" key="3">
    <source>
        <dbReference type="ARBA" id="ARBA00022692"/>
    </source>
</evidence>
<keyword evidence="2" id="KW-0808">Transferase</keyword>
<reference evidence="7 8" key="1">
    <citation type="journal article" date="2016" name="Nat. Commun.">
        <title>Thousands of microbial genomes shed light on interconnected biogeochemical processes in an aquifer system.</title>
        <authorList>
            <person name="Anantharaman K."/>
            <person name="Brown C.T."/>
            <person name="Hug L.A."/>
            <person name="Sharon I."/>
            <person name="Castelle C.J."/>
            <person name="Probst A.J."/>
            <person name="Thomas B.C."/>
            <person name="Singh A."/>
            <person name="Wilkins M.J."/>
            <person name="Karaoz U."/>
            <person name="Brodie E.L."/>
            <person name="Williams K.H."/>
            <person name="Hubbard S.S."/>
            <person name="Banfield J.F."/>
        </authorList>
    </citation>
    <scope>NUCLEOTIDE SEQUENCE [LARGE SCALE GENOMIC DNA]</scope>
</reference>
<feature type="transmembrane region" description="Helical" evidence="6">
    <location>
        <begin position="108"/>
        <end position="126"/>
    </location>
</feature>
<feature type="transmembrane region" description="Helical" evidence="6">
    <location>
        <begin position="12"/>
        <end position="35"/>
    </location>
</feature>